<sequence>MSLYNSHETDWIEYTTYNSSTYTKNLVDNGNGTFNLIVMGWDYGVASPIHNHPNSHCILKVLAGTLVEFKYSLPNRMSQQSMGSNVIPMNLIEKATYNRDQVTYIHDEIGVHKVFNPSKTERAVSLHLY</sequence>
<dbReference type="Proteomes" id="UP000789920">
    <property type="component" value="Unassembled WGS sequence"/>
</dbReference>
<evidence type="ECO:0000313" key="2">
    <source>
        <dbReference type="Proteomes" id="UP000789920"/>
    </source>
</evidence>
<protein>
    <submittedName>
        <fullName evidence="1">32099_t:CDS:1</fullName>
    </submittedName>
</protein>
<name>A0ACA9MYY0_9GLOM</name>
<evidence type="ECO:0000313" key="1">
    <source>
        <dbReference type="EMBL" id="CAG8623265.1"/>
    </source>
</evidence>
<proteinExistence type="predicted"/>
<reference evidence="1" key="1">
    <citation type="submission" date="2021-06" db="EMBL/GenBank/DDBJ databases">
        <authorList>
            <person name="Kallberg Y."/>
            <person name="Tangrot J."/>
            <person name="Rosling A."/>
        </authorList>
    </citation>
    <scope>NUCLEOTIDE SEQUENCE</scope>
    <source>
        <strain evidence="1">MA461A</strain>
    </source>
</reference>
<organism evidence="1 2">
    <name type="scientific">Racocetra persica</name>
    <dbReference type="NCBI Taxonomy" id="160502"/>
    <lineage>
        <taxon>Eukaryota</taxon>
        <taxon>Fungi</taxon>
        <taxon>Fungi incertae sedis</taxon>
        <taxon>Mucoromycota</taxon>
        <taxon>Glomeromycotina</taxon>
        <taxon>Glomeromycetes</taxon>
        <taxon>Diversisporales</taxon>
        <taxon>Gigasporaceae</taxon>
        <taxon>Racocetra</taxon>
    </lineage>
</organism>
<accession>A0ACA9MYY0</accession>
<gene>
    <name evidence="1" type="ORF">RPERSI_LOCUS6805</name>
</gene>
<dbReference type="EMBL" id="CAJVQC010011042">
    <property type="protein sequence ID" value="CAG8623265.1"/>
    <property type="molecule type" value="Genomic_DNA"/>
</dbReference>
<keyword evidence="2" id="KW-1185">Reference proteome</keyword>
<feature type="non-terminal residue" evidence="1">
    <location>
        <position position="129"/>
    </location>
</feature>
<comment type="caution">
    <text evidence="1">The sequence shown here is derived from an EMBL/GenBank/DDBJ whole genome shotgun (WGS) entry which is preliminary data.</text>
</comment>